<dbReference type="InterPro" id="IPR006260">
    <property type="entry name" value="TonB/TolA_C"/>
</dbReference>
<evidence type="ECO:0000256" key="11">
    <source>
        <dbReference type="SAM" id="Phobius"/>
    </source>
</evidence>
<evidence type="ECO:0000256" key="4">
    <source>
        <dbReference type="ARBA" id="ARBA00022475"/>
    </source>
</evidence>
<keyword evidence="6 11" id="KW-0812">Transmembrane</keyword>
<evidence type="ECO:0000313" key="14">
    <source>
        <dbReference type="EMBL" id="TXK70085.1"/>
    </source>
</evidence>
<dbReference type="AlphaFoldDB" id="A0AAE5YIA1"/>
<dbReference type="Proteomes" id="UP000321325">
    <property type="component" value="Unassembled WGS sequence"/>
</dbReference>
<dbReference type="InterPro" id="IPR051045">
    <property type="entry name" value="TonB-dependent_transducer"/>
</dbReference>
<evidence type="ECO:0000313" key="15">
    <source>
        <dbReference type="Proteomes" id="UP000293421"/>
    </source>
</evidence>
<keyword evidence="3" id="KW-0813">Transport</keyword>
<dbReference type="Pfam" id="PF03544">
    <property type="entry name" value="TonB_C"/>
    <property type="match status" value="1"/>
</dbReference>
<sequence>MKNIFNHHKFQSFIITLIFFTPLIFIFIYSKIFLLVKQNTQENHTFNLQFEQFLQQIPSLENKQQENITKPIPKQEKTQKTIQKNPITKTKSNPKPLLPSQANSNTPLENNLNSHQEENLNSPLNDELLKEIKFAIDKALVYPRQAQKMRMSGEILLEFTWTKDQVLQNLKIIKASKYEILNKSALQTIQSASKNFPKYEKTFHIQIPIIYKIN</sequence>
<feature type="compositionally biased region" description="Polar residues" evidence="10">
    <location>
        <begin position="100"/>
        <end position="120"/>
    </location>
</feature>
<comment type="similarity">
    <text evidence="2">Belongs to the TonB family.</text>
</comment>
<evidence type="ECO:0000313" key="16">
    <source>
        <dbReference type="Proteomes" id="UP000321325"/>
    </source>
</evidence>
<keyword evidence="5" id="KW-0997">Cell inner membrane</keyword>
<dbReference type="Gene3D" id="3.30.1150.10">
    <property type="match status" value="1"/>
</dbReference>
<dbReference type="NCBIfam" id="TIGR01352">
    <property type="entry name" value="tonB_Cterm"/>
    <property type="match status" value="1"/>
</dbReference>
<accession>A0AAE5YIA1</accession>
<gene>
    <name evidence="13" type="ORF">A9460_05190</name>
    <name evidence="14" type="ORF">FVD15_03670</name>
</gene>
<evidence type="ECO:0000313" key="13">
    <source>
        <dbReference type="EMBL" id="QBL13753.1"/>
    </source>
</evidence>
<evidence type="ECO:0000256" key="2">
    <source>
        <dbReference type="ARBA" id="ARBA00006555"/>
    </source>
</evidence>
<dbReference type="RefSeq" id="WP_039665337.1">
    <property type="nucleotide sequence ID" value="NZ_CP037746.1"/>
</dbReference>
<dbReference type="GO" id="GO:0015031">
    <property type="term" value="P:protein transport"/>
    <property type="evidence" value="ECO:0007669"/>
    <property type="project" value="UniProtKB-KW"/>
</dbReference>
<protein>
    <submittedName>
        <fullName evidence="13">Energy transducer TonB</fullName>
    </submittedName>
</protein>
<feature type="region of interest" description="Disordered" evidence="10">
    <location>
        <begin position="67"/>
        <end position="120"/>
    </location>
</feature>
<dbReference type="GO" id="GO:0098797">
    <property type="term" value="C:plasma membrane protein complex"/>
    <property type="evidence" value="ECO:0007669"/>
    <property type="project" value="TreeGrafter"/>
</dbReference>
<dbReference type="InterPro" id="IPR037682">
    <property type="entry name" value="TonB_C"/>
</dbReference>
<proteinExistence type="inferred from homology"/>
<evidence type="ECO:0000256" key="5">
    <source>
        <dbReference type="ARBA" id="ARBA00022519"/>
    </source>
</evidence>
<dbReference type="PANTHER" id="PTHR33446:SF2">
    <property type="entry name" value="PROTEIN TONB"/>
    <property type="match status" value="1"/>
</dbReference>
<evidence type="ECO:0000256" key="10">
    <source>
        <dbReference type="SAM" id="MobiDB-lite"/>
    </source>
</evidence>
<keyword evidence="4" id="KW-1003">Cell membrane</keyword>
<name>A0AAE5YIA1_9BACT</name>
<dbReference type="PROSITE" id="PS52015">
    <property type="entry name" value="TONB_CTD"/>
    <property type="match status" value="1"/>
</dbReference>
<evidence type="ECO:0000256" key="9">
    <source>
        <dbReference type="ARBA" id="ARBA00023136"/>
    </source>
</evidence>
<keyword evidence="7" id="KW-0653">Protein transport</keyword>
<evidence type="ECO:0000256" key="1">
    <source>
        <dbReference type="ARBA" id="ARBA00004383"/>
    </source>
</evidence>
<feature type="transmembrane region" description="Helical" evidence="11">
    <location>
        <begin position="12"/>
        <end position="36"/>
    </location>
</feature>
<dbReference type="PANTHER" id="PTHR33446">
    <property type="entry name" value="PROTEIN TONB-RELATED"/>
    <property type="match status" value="1"/>
</dbReference>
<dbReference type="GO" id="GO:0031992">
    <property type="term" value="F:energy transducer activity"/>
    <property type="evidence" value="ECO:0007669"/>
    <property type="project" value="TreeGrafter"/>
</dbReference>
<dbReference type="GO" id="GO:0055085">
    <property type="term" value="P:transmembrane transport"/>
    <property type="evidence" value="ECO:0007669"/>
    <property type="project" value="InterPro"/>
</dbReference>
<feature type="compositionally biased region" description="Polar residues" evidence="10">
    <location>
        <begin position="80"/>
        <end position="93"/>
    </location>
</feature>
<dbReference type="EMBL" id="CP037746">
    <property type="protein sequence ID" value="QBL13753.1"/>
    <property type="molecule type" value="Genomic_DNA"/>
</dbReference>
<dbReference type="SUPFAM" id="SSF74653">
    <property type="entry name" value="TolA/TonB C-terminal domain"/>
    <property type="match status" value="1"/>
</dbReference>
<feature type="domain" description="TonB C-terminal" evidence="12">
    <location>
        <begin position="127"/>
        <end position="214"/>
    </location>
</feature>
<dbReference type="Proteomes" id="UP000293421">
    <property type="component" value="Chromosome"/>
</dbReference>
<evidence type="ECO:0000256" key="3">
    <source>
        <dbReference type="ARBA" id="ARBA00022448"/>
    </source>
</evidence>
<keyword evidence="9 11" id="KW-0472">Membrane</keyword>
<organism evidence="13 15">
    <name type="scientific">Campylobacter volucris</name>
    <dbReference type="NCBI Taxonomy" id="1031542"/>
    <lineage>
        <taxon>Bacteria</taxon>
        <taxon>Pseudomonadati</taxon>
        <taxon>Campylobacterota</taxon>
        <taxon>Epsilonproteobacteria</taxon>
        <taxon>Campylobacterales</taxon>
        <taxon>Campylobacteraceae</taxon>
        <taxon>Campylobacter</taxon>
    </lineage>
</organism>
<dbReference type="EMBL" id="VRMB01000011">
    <property type="protein sequence ID" value="TXK70085.1"/>
    <property type="molecule type" value="Genomic_DNA"/>
</dbReference>
<evidence type="ECO:0000256" key="8">
    <source>
        <dbReference type="ARBA" id="ARBA00022989"/>
    </source>
</evidence>
<keyword evidence="8 11" id="KW-1133">Transmembrane helix</keyword>
<dbReference type="GeneID" id="66287264"/>
<reference evidence="13 15" key="1">
    <citation type="submission" date="2019-02" db="EMBL/GenBank/DDBJ databases">
        <title>Use of ANI for Rapid Identification of Enteric Bacteria.</title>
        <authorList>
            <person name="Pruckler J."/>
            <person name="Lane C."/>
            <person name="Aubert R."/>
        </authorList>
    </citation>
    <scope>NUCLEOTIDE SEQUENCE [LARGE SCALE GENOMIC DNA]</scope>
    <source>
        <strain evidence="13 15">2014D-0083</strain>
    </source>
</reference>
<comment type="subcellular location">
    <subcellularLocation>
        <location evidence="1">Cell inner membrane</location>
        <topology evidence="1">Single-pass membrane protein</topology>
        <orientation evidence="1">Periplasmic side</orientation>
    </subcellularLocation>
</comment>
<reference evidence="14 16" key="2">
    <citation type="submission" date="2019-08" db="EMBL/GenBank/DDBJ databases">
        <title>Rapid identification of Enteric Bacteria from Whole Genome Sequences (WGS) using Average Nucleotide Identity (ANI).</title>
        <authorList>
            <person name="Lane C."/>
        </authorList>
    </citation>
    <scope>NUCLEOTIDE SEQUENCE [LARGE SCALE GENOMIC DNA]</scope>
    <source>
        <strain evidence="14 16">2010D-8464</strain>
    </source>
</reference>
<evidence type="ECO:0000259" key="12">
    <source>
        <dbReference type="PROSITE" id="PS52015"/>
    </source>
</evidence>
<keyword evidence="16" id="KW-1185">Reference proteome</keyword>
<evidence type="ECO:0000256" key="6">
    <source>
        <dbReference type="ARBA" id="ARBA00022692"/>
    </source>
</evidence>
<evidence type="ECO:0000256" key="7">
    <source>
        <dbReference type="ARBA" id="ARBA00022927"/>
    </source>
</evidence>